<evidence type="ECO:0000256" key="3">
    <source>
        <dbReference type="ARBA" id="ARBA00023055"/>
    </source>
</evidence>
<dbReference type="Pfam" id="PF25036">
    <property type="entry name" value="VPS13_VAB"/>
    <property type="match status" value="2"/>
</dbReference>
<dbReference type="RefSeq" id="XP_026742897.1">
    <property type="nucleotide sequence ID" value="XM_026887096.1"/>
</dbReference>
<accession>A0A7E5WRG5</accession>
<evidence type="ECO:0000259" key="7">
    <source>
        <dbReference type="Pfam" id="PF25036"/>
    </source>
</evidence>
<comment type="similarity">
    <text evidence="1">Belongs to the VPS13 family.</text>
</comment>
<evidence type="ECO:0000259" key="6">
    <source>
        <dbReference type="Pfam" id="PF25033"/>
    </source>
</evidence>
<evidence type="ECO:0000313" key="9">
    <source>
        <dbReference type="RefSeq" id="XP_026742897.1"/>
    </source>
</evidence>
<feature type="region of interest" description="Disordered" evidence="4">
    <location>
        <begin position="769"/>
        <end position="802"/>
    </location>
</feature>
<feature type="region of interest" description="Disordered" evidence="4">
    <location>
        <begin position="1574"/>
        <end position="1595"/>
    </location>
</feature>
<dbReference type="CDD" id="cd23453">
    <property type="entry name" value="beta-trefoil_Ricin_VPS13D"/>
    <property type="match status" value="1"/>
</dbReference>
<feature type="region of interest" description="Disordered" evidence="4">
    <location>
        <begin position="1184"/>
        <end position="1213"/>
    </location>
</feature>
<feature type="region of interest" description="Disordered" evidence="4">
    <location>
        <begin position="449"/>
        <end position="471"/>
    </location>
</feature>
<dbReference type="GO" id="GO:0006869">
    <property type="term" value="P:lipid transport"/>
    <property type="evidence" value="ECO:0007669"/>
    <property type="project" value="UniProtKB-KW"/>
</dbReference>
<dbReference type="OrthoDB" id="272810at2759"/>
<feature type="domain" description="VPS13-like middle region" evidence="6">
    <location>
        <begin position="2198"/>
        <end position="2578"/>
    </location>
</feature>
<evidence type="ECO:0000313" key="8">
    <source>
        <dbReference type="Proteomes" id="UP000322000"/>
    </source>
</evidence>
<dbReference type="Pfam" id="PF12624">
    <property type="entry name" value="VPS13_N"/>
    <property type="match status" value="1"/>
</dbReference>
<dbReference type="InterPro" id="IPR056747">
    <property type="entry name" value="VPS13-like_M"/>
</dbReference>
<feature type="compositionally biased region" description="Low complexity" evidence="4">
    <location>
        <begin position="1022"/>
        <end position="1044"/>
    </location>
</feature>
<dbReference type="InterPro" id="IPR009543">
    <property type="entry name" value="VPS13_VAB"/>
</dbReference>
<name>A0A7E5WRG5_TRINI</name>
<gene>
    <name evidence="9" type="primary">LOC113504679</name>
</gene>
<dbReference type="GO" id="GO:0006623">
    <property type="term" value="P:protein targeting to vacuole"/>
    <property type="evidence" value="ECO:0007669"/>
    <property type="project" value="TreeGrafter"/>
</dbReference>
<protein>
    <submittedName>
        <fullName evidence="9">Vacuolar protein sorting-associated protein 13D</fullName>
    </submittedName>
</protein>
<dbReference type="FunCoup" id="A0A7E5WRG5">
    <property type="interactions" value="999"/>
</dbReference>
<dbReference type="PANTHER" id="PTHR16166">
    <property type="entry name" value="VACUOLAR PROTEIN SORTING-ASSOCIATED PROTEIN VPS13"/>
    <property type="match status" value="1"/>
</dbReference>
<reference evidence="9" key="1">
    <citation type="submission" date="2025-08" db="UniProtKB">
        <authorList>
            <consortium name="RefSeq"/>
        </authorList>
    </citation>
    <scope>IDENTIFICATION</scope>
</reference>
<dbReference type="CTD" id="55187"/>
<evidence type="ECO:0000256" key="4">
    <source>
        <dbReference type="SAM" id="MobiDB-lite"/>
    </source>
</evidence>
<organism evidence="8 9">
    <name type="scientific">Trichoplusia ni</name>
    <name type="common">Cabbage looper</name>
    <dbReference type="NCBI Taxonomy" id="7111"/>
    <lineage>
        <taxon>Eukaryota</taxon>
        <taxon>Metazoa</taxon>
        <taxon>Ecdysozoa</taxon>
        <taxon>Arthropoda</taxon>
        <taxon>Hexapoda</taxon>
        <taxon>Insecta</taxon>
        <taxon>Pterygota</taxon>
        <taxon>Neoptera</taxon>
        <taxon>Endopterygota</taxon>
        <taxon>Lepidoptera</taxon>
        <taxon>Glossata</taxon>
        <taxon>Ditrysia</taxon>
        <taxon>Noctuoidea</taxon>
        <taxon>Noctuidae</taxon>
        <taxon>Plusiinae</taxon>
        <taxon>Trichoplusia</taxon>
    </lineage>
</organism>
<evidence type="ECO:0000256" key="1">
    <source>
        <dbReference type="ARBA" id="ARBA00006545"/>
    </source>
</evidence>
<dbReference type="PANTHER" id="PTHR16166:SF141">
    <property type="entry name" value="INTERMEMBRANE LIPID TRANSFER PROTEIN VPS13D"/>
    <property type="match status" value="1"/>
</dbReference>
<dbReference type="Proteomes" id="UP000322000">
    <property type="component" value="Chromosome 22"/>
</dbReference>
<dbReference type="GO" id="GO:0007005">
    <property type="term" value="P:mitochondrion organization"/>
    <property type="evidence" value="ECO:0007669"/>
    <property type="project" value="TreeGrafter"/>
</dbReference>
<feature type="domain" description="Vacuolar protein sorting-associated protein 13 VPS13 adaptor binding" evidence="7">
    <location>
        <begin position="2788"/>
        <end position="2861"/>
    </location>
</feature>
<dbReference type="GO" id="GO:0045053">
    <property type="term" value="P:protein retention in Golgi apparatus"/>
    <property type="evidence" value="ECO:0007669"/>
    <property type="project" value="TreeGrafter"/>
</dbReference>
<feature type="domain" description="Vacuolar protein sorting-associated protein 13 VPS13 adaptor binding" evidence="7">
    <location>
        <begin position="2970"/>
        <end position="3357"/>
    </location>
</feature>
<feature type="compositionally biased region" description="Low complexity" evidence="4">
    <location>
        <begin position="1580"/>
        <end position="1589"/>
    </location>
</feature>
<feature type="domain" description="Chorein N-terminal" evidence="5">
    <location>
        <begin position="1"/>
        <end position="930"/>
    </location>
</feature>
<sequence length="4193" mass="456510">MLEGLVAWVLNNYLGKYVENLNTDQLSVALLSGKVELENLPLKKDALRHLGLPVEVKAGFIGKVQLQVPVRQIRSAPWLIAIEKLYLVSAPVNLDEWDCSVEASIAHERKTALLDALEAQWRAEHEATDAGYYATSYSSWLSYGTGLLANIVENLQLKLNDVHIRYEDAVTCDRPFACGLTVESLCAESCDSEWRRGFTLLSDPEGCSFKLLELHNLAIYWDPMPVPNGMFADCTITELTTRMSETWCAWHRYLLRPASARARVRRERTEQPLRSRARPRLAAHLTLDTVTLNLTSRQYNEVVGCAAGLERLARVREFRARRPAAPVKGHAREWWLYALSCHVPDHPWTEPKPTWTSCLDRARQMRQYVDSCLVTLSNPAATLPADRKAAKDEFEWRMPLHLLKALREIAMRKVPKSTPVSTPDKPGSSGRSMLVHWFPQWWGWYGASSQDSTATTPSPAPTPAPTTPHSPADLEEEILDVIADSLDNNTMLKRDTVFGKFEFILNKGSLNLCMDSEAESNNEARAAGGAGGAGGEGAAGEARGAELAFSCVRVGIESRPRAASHALHVSLGSVCLRERITPNTLFPILIAPQGVIREGLSALSASGAAMSWCRSHSQGGTHTAHAQHEPLFQLTYEKKPFGMNCDYKLWVKSASLEVVYNAEVVRWAQQWVCAPWSHAYATMRDQTRARLITQWEHIVHAHTHPGERRTWQVELDISAPQILFVEQLCSRDSAVLVVDFGRLRLANANLAECVVHTPSAEDEEMFMTPCSTPPGSLLSPGSPPGSPPGPRAPGPPPGLDATNLHNRLYDRYKIELSDLQILVGRARDNWKYAHTKSTSSLHLLDRFSILLQAERRVVHTSDPQYPSATLCGSLPALVVHLSEQKLFAVRAVLANAAPRSAHNGQSQSPMYSAADDAEENSVSSETERSEFSQHHNSTLFMLQFAIEQMSLEVQSMGRSIAEVQVCGVKAAATGRPRELSLSLSVHSLLLVDALQTYGPDFELLVASHKHVGMDTASGSIRGSEPTSPTSPTSPAGAGSPDARAAPALAHPHALHQALNSLHYCNNNPSEADRMSPAPSWVSGTGFNWNGSGMFGAGWGSDWGAEWGAGWGAGLGAAPHAYTAWGAAGLVDSEALIAVELCLVKGEGDSEDLRIANILFNNLDIIANQETIVELIGFTQRVMGPKTATKKPPSDVDLTEQATASTYSYPLPEDEPKKEVRTEITFDFHRLGVLLLRAAVHEGTVVARKIATATISEAKIQATVDSCVVEVRGSLGGVQVGSLCEGGGLHARVLRAGRAAAPPEPAPAHDDDKALLFSIHRRLDAHEADAPVVQAAVSLHVASVWYTHSGPLLRELRSCLTEFKQYLANLARSIRAAAADMAIGLVHPRGESLYANPKLSQSMEGVSPRRRTVSMGASLDEPPSLKSDNIVLSVNIELESPVVVVPRHAHSTQVFVAHLGRMSLANRPGPPHHTLYKVRVRDISLASVDVAEKLKLHQLTAENMQDIYDVSAGKPVLHNTALQFTVNYCDTEADTEADYQCEVRGKIVGGLHVSARREQYEQLLETLRWISSDAPAEHAQHAAQPPAQHAQGGGGSLLEGAVPTLRLDPAVRAAVLAVAPPARAPRTQHAHALTVNFELPTFSVELRADLGEGERSLVELSFREFKLHYEKTRPYENMLQVSLHSITMEDLTKEPESKHRMLMVSHTPQMPPKAVFVSKSCPDFVTEYADDMSSVSSLQYMKCCSCSLPSQLNVAAKESKERRSKRDSKCGVTPPCSPEVGREAEPAAAPAGPDDNLVWLSVHTRDPQHPHFHDTYEGISKLTKIDFNCLNLVVSIDSWVAVLDFFGIAGDDVPDSDHGPEPQQTAAAAARSAGGVTQTELRVRSLSLLVVAGRGEACRALVSRARTVARADARAHTRHIEGRLGAIALTDLTPHSALWRDRFRTHADHALVFTYQRLSSAEAASAGHETSLSIEMGPVTYVHTKRFVQELQAFARDFSLLRRVIMQARLKVSVVAGVTGEGTRASRMKLRLRCTAPVIVLPVSGRARNALAAHLDHLTVDNTFKYAGDEGTVSTMTDPNCPSRELLDVRVVTLSGVALWCARGGRGLRVRRLGAPLLHAPASLLLHIEHNMDHTHNVPDMTIQGSLTTLQCALDPSQYRLVRGVLAHNLAECVDDLLPRDLPPMYPHHQHQPVWTTSSLKLDLHDVTVKLEPEHGVSSFACINFIKSRLVVETYSDLSQDIDLVSQEILVSDTRFAKEPANRRGNVFSHIVQPMPEQRHSVQAEVHARKRRDSSAYTILVNNMRLMAVLDWWECANQFIMQPPPPPADPDQAHLEEQLCAARSAASPLPIYSQEEPQMELKLNITDSQLVLVEDPSVWDTNAVILRSTTVITYRCADAQKPVSCELNELEVFSCVLGLEEETALSIVEPAAVHVAIDADRVLHVAMSTLNLRLSYHDMRMFASMLQSLPVQARAALSGKSLVSDAEEDAPANSVHMRADTSSSSNSTAAGGGGGWMYRPRWLRTQPPQPPPQPKPNTNIFPLKAVQVAADCITLCVIDDCLDSDVPLLEVSLTELQVEQDLRKVEDSFEDPMLVSTPAGASSGAAAAGAGGGRLAALLTIDYYNRTLSGWEPVVEPWRFETSWEYTLTSELSLGRVQMEISSTEVLNTNVTSSLIELWQLVRANWTADYYAPQSSGTQEQSPKGSPAGHRRRSPFVPYALRNHTGHRLWFTTLVTTSDALCEQVSWSGPDDSWQMVRAGDTEPFSFGARRGRRRGRAPAPPAHSAALNQLALRLDGWEPPDPVCVDRVGVFFRNLTHTKSGTEARIVFEVSLEGSARKLVTVRSALQLVNKLPHSVEVRVDHAPSAGHWSSGMGGGGASGGVRSAQVAAGATWAAPLSAAPAALWTRPLQRAPAPAQPAPAPAPIDWRAAPGPRALLHYECRAPPDHIYRFCCVIIRERFPPDRGTPIAGHTLTLVPALRLENLLPLELQYRATPAAPATGVISASGNVPPGDTMPFHEVNVEEGVELSVKLEGFGWSTALSVCGSGGASSSSAAVGSSGNGSFSARLKLRDTLGRRLYLNARVTIKKTDGIKVSISAAYWLVNRTGLPLVFRAEGGASEAAGQFDEHELARMVQPLLFSFAEADGGPTLAARLGRSLPGNPEWCSPFGLGVGVSVKKLEVRGEGEAGACERVYAVGVRVRVGRGRYRHTNIVTFTPRYQLHNNTSHHLQFAQKCCATTLNDPGAVAWHVSAVSGCYLPWHWARWEREQLLCVRVLAPGPANSAQPTPLTLWSGGFRVDSTRTLHIACREPGGGYQFVRVEVVCQGATMFVVLTDAECAPPPLRIDNYSPVSIMFHQVGCGEECVVGAHGRARWALPEPEGAAALALRAPGGPRQALPLHTLPAHHTLLYQNFIYVAFTHTQAHASRDTSANTATSSPDDNVLVLEVPLGTTRVVLARKRYGDRSQLWRRGPNDQLIHEGSSPPQPTDVLLSDDAPLSPHAMVLDIEDAAPRPGRASALVLRRADPRRASTQAWRVLPPGRMACAHANLCVQPDGLSLMALTPGARVVLGLPRARAALAPEQAVAWHTLRPGSGRLDVTLCADGPTRVVRIHDHKDPESGWIEGLEEEEAGPEAGARRREWGVRVALAGLSVSLVSRAPPAELVHALLDSVLLDLALKPDHLALALCVTHMQWDNQLLGTPSPVLLYCLPDRSGTNSGGTPLPALHAALELQKAPAKRYNAYFFKHLVVALRPLAIRLEERLILQLWAWAWRGEEESAREQPDEADYETRRMLSELTALHSTRYYFALIKIIPSQIRLSMCTANKLEGSLSALKRRLGLTFIKFEDATVELEPFVRAHVFDTASYLGRQMLAHFKDELKWQAAKILGSVDFLGNPLGFVADVSEGVSGLLLEGNVGALLKNVTHGISNSAAKVTESLGDGLERVVGDEAHEETRRRIRSAAPGAHLAAGLRGLGLGILGGMTSLVKHSYEGATQEGLGGFLTGVGKGLVGTVTKPVIGVLDLAAETASALRDTSRRSDKWVPGRVRGPRCVAGCGGLLPRYCEAQAAGAALLYALNHTDYSEHFLAYRTVRDTPHDIRALLSDSYLRIITCKHAAPQVVMETHLSNLVSCLAVGAAGAHFVELGVRGGGGEAVRRPRVQCDSAELAAWLARHAAVARQLYHEHVHTLLPHPDL</sequence>
<evidence type="ECO:0000259" key="5">
    <source>
        <dbReference type="Pfam" id="PF12624"/>
    </source>
</evidence>
<keyword evidence="2" id="KW-0813">Transport</keyword>
<proteinExistence type="inferred from homology"/>
<feature type="region of interest" description="Disordered" evidence="4">
    <location>
        <begin position="2692"/>
        <end position="2712"/>
    </location>
</feature>
<feature type="region of interest" description="Disordered" evidence="4">
    <location>
        <begin position="898"/>
        <end position="932"/>
    </location>
</feature>
<evidence type="ECO:0000256" key="2">
    <source>
        <dbReference type="ARBA" id="ARBA00022448"/>
    </source>
</evidence>
<dbReference type="InterPro" id="IPR026847">
    <property type="entry name" value="VPS13"/>
</dbReference>
<dbReference type="KEGG" id="tnl:113504679"/>
<dbReference type="GeneID" id="113504679"/>
<keyword evidence="3" id="KW-0445">Lipid transport</keyword>
<keyword evidence="8" id="KW-1185">Reference proteome</keyword>
<feature type="region of interest" description="Disordered" evidence="4">
    <location>
        <begin position="1756"/>
        <end position="1794"/>
    </location>
</feature>
<dbReference type="InterPro" id="IPR026854">
    <property type="entry name" value="VPS13_N"/>
</dbReference>
<feature type="compositionally biased region" description="Polar residues" evidence="4">
    <location>
        <begin position="2692"/>
        <end position="2703"/>
    </location>
</feature>
<feature type="region of interest" description="Disordered" evidence="4">
    <location>
        <begin position="1015"/>
        <end position="1044"/>
    </location>
</feature>
<feature type="compositionally biased region" description="Pro residues" evidence="4">
    <location>
        <begin position="781"/>
        <end position="798"/>
    </location>
</feature>
<feature type="compositionally biased region" description="Pro residues" evidence="4">
    <location>
        <begin position="458"/>
        <end position="468"/>
    </location>
</feature>
<dbReference type="InParanoid" id="A0A7E5WRG5"/>
<feature type="region of interest" description="Disordered" evidence="4">
    <location>
        <begin position="2487"/>
        <end position="2537"/>
    </location>
</feature>
<dbReference type="Pfam" id="PF25033">
    <property type="entry name" value="VPS13_M"/>
    <property type="match status" value="1"/>
</dbReference>